<dbReference type="InterPro" id="IPR014710">
    <property type="entry name" value="RmlC-like_jellyroll"/>
</dbReference>
<evidence type="ECO:0000256" key="1">
    <source>
        <dbReference type="SAM" id="MobiDB-lite"/>
    </source>
</evidence>
<evidence type="ECO:0000259" key="2">
    <source>
        <dbReference type="PROSITE" id="PS50042"/>
    </source>
</evidence>
<feature type="region of interest" description="Disordered" evidence="1">
    <location>
        <begin position="1"/>
        <end position="23"/>
    </location>
</feature>
<dbReference type="SUPFAM" id="SSF51206">
    <property type="entry name" value="cAMP-binding domain-like"/>
    <property type="match status" value="2"/>
</dbReference>
<dbReference type="EMBL" id="HBEO01009228">
    <property type="protein sequence ID" value="CAD8476672.1"/>
    <property type="molecule type" value="Transcribed_RNA"/>
</dbReference>
<gene>
    <name evidence="3" type="ORF">HPHI1048_LOCUS6454</name>
</gene>
<feature type="domain" description="Cyclic nucleotide-binding" evidence="2">
    <location>
        <begin position="43"/>
        <end position="157"/>
    </location>
</feature>
<reference evidence="3" key="1">
    <citation type="submission" date="2021-01" db="EMBL/GenBank/DDBJ databases">
        <authorList>
            <person name="Corre E."/>
            <person name="Pelletier E."/>
            <person name="Niang G."/>
            <person name="Scheremetjew M."/>
            <person name="Finn R."/>
            <person name="Kale V."/>
            <person name="Holt S."/>
            <person name="Cochrane G."/>
            <person name="Meng A."/>
            <person name="Brown T."/>
            <person name="Cohen L."/>
        </authorList>
    </citation>
    <scope>NUCLEOTIDE SEQUENCE</scope>
    <source>
        <strain evidence="3">CCMP325</strain>
    </source>
</reference>
<name>A0A7S0HH42_9CRYP</name>
<dbReference type="GO" id="GO:0005886">
    <property type="term" value="C:plasma membrane"/>
    <property type="evidence" value="ECO:0007669"/>
    <property type="project" value="TreeGrafter"/>
</dbReference>
<dbReference type="GO" id="GO:0042391">
    <property type="term" value="P:regulation of membrane potential"/>
    <property type="evidence" value="ECO:0007669"/>
    <property type="project" value="TreeGrafter"/>
</dbReference>
<sequence length="357" mass="40659">MSMVEVHQRSYNEEEESPRCSSRRGNIELQEKMRILMNSPIIRARAVDVNCLQFVAQKMAVRLVEQGDFIARKGCHGTHMFWLVSGNCECILDDKVIDYLQPGRCFGEMLVVKLCKLIRDGVNIHTALKECRRSADIMATKPCTLLELSYQAVLPLMRMVPNLWFSLEDCIRLNNERMRRTRLLELRVEAVKNSPLDIDGRVAALLQSSTMHARTVDISCLRELADKMTVSVAKKDEIIARKDTVGTHMFWVASGSCICLLDGVILERLERGQCFGEMSVMKICKMLKQGISKERALSEGRRGADVKASEDSLLLALSYDDAYTLIRVVPNLWLTLEELCKLRKLRVQRMLVCSLDN</sequence>
<accession>A0A7S0HH42</accession>
<dbReference type="Gene3D" id="2.60.120.10">
    <property type="entry name" value="Jelly Rolls"/>
    <property type="match status" value="2"/>
</dbReference>
<dbReference type="CDD" id="cd00038">
    <property type="entry name" value="CAP_ED"/>
    <property type="match status" value="2"/>
</dbReference>
<feature type="domain" description="Cyclic nucleotide-binding" evidence="2">
    <location>
        <begin position="212"/>
        <end position="326"/>
    </location>
</feature>
<feature type="compositionally biased region" description="Basic and acidic residues" evidence="1">
    <location>
        <begin position="1"/>
        <end position="12"/>
    </location>
</feature>
<dbReference type="InterPro" id="IPR050818">
    <property type="entry name" value="KCNH_animal-type"/>
</dbReference>
<dbReference type="Pfam" id="PF00027">
    <property type="entry name" value="cNMP_binding"/>
    <property type="match status" value="1"/>
</dbReference>
<organism evidence="3">
    <name type="scientific">Hanusia phi</name>
    <dbReference type="NCBI Taxonomy" id="3032"/>
    <lineage>
        <taxon>Eukaryota</taxon>
        <taxon>Cryptophyceae</taxon>
        <taxon>Pyrenomonadales</taxon>
        <taxon>Geminigeraceae</taxon>
        <taxon>Hanusia</taxon>
    </lineage>
</organism>
<proteinExistence type="predicted"/>
<dbReference type="PANTHER" id="PTHR10217:SF435">
    <property type="entry name" value="POTASSIUM VOLTAGE-GATED CHANNEL PROTEIN EAG"/>
    <property type="match status" value="1"/>
</dbReference>
<dbReference type="InterPro" id="IPR000595">
    <property type="entry name" value="cNMP-bd_dom"/>
</dbReference>
<dbReference type="InterPro" id="IPR018490">
    <property type="entry name" value="cNMP-bd_dom_sf"/>
</dbReference>
<protein>
    <recommendedName>
        <fullName evidence="2">Cyclic nucleotide-binding domain-containing protein</fullName>
    </recommendedName>
</protein>
<dbReference type="AlphaFoldDB" id="A0A7S0HH42"/>
<dbReference type="GO" id="GO:0005249">
    <property type="term" value="F:voltage-gated potassium channel activity"/>
    <property type="evidence" value="ECO:0007669"/>
    <property type="project" value="TreeGrafter"/>
</dbReference>
<dbReference type="PANTHER" id="PTHR10217">
    <property type="entry name" value="VOLTAGE AND LIGAND GATED POTASSIUM CHANNEL"/>
    <property type="match status" value="1"/>
</dbReference>
<dbReference type="PROSITE" id="PS50042">
    <property type="entry name" value="CNMP_BINDING_3"/>
    <property type="match status" value="2"/>
</dbReference>
<dbReference type="SMART" id="SM00100">
    <property type="entry name" value="cNMP"/>
    <property type="match status" value="2"/>
</dbReference>
<evidence type="ECO:0000313" key="3">
    <source>
        <dbReference type="EMBL" id="CAD8476672.1"/>
    </source>
</evidence>